<dbReference type="InterPro" id="IPR018203">
    <property type="entry name" value="GDP_dissociation_inhibitor"/>
</dbReference>
<dbReference type="AlphaFoldDB" id="A0AAN9AEC9"/>
<evidence type="ECO:0000256" key="1">
    <source>
        <dbReference type="ARBA" id="ARBA00004496"/>
    </source>
</evidence>
<sequence>MEVELPTEYDVIVVGTGFVECIVAAASARVGKKVLHIDKNDYYGGQWASFSLQGMEEWIEASEQQEKANETVHDVAKGERTLLTCNPMRAHTNIKRTWHIKKESEMAPAGKTSLSELRSQDETGGVSAEGSTKEPVADNDVSVDAKIPSRQESETTSTCIDLLSEMKSQDEKGDIPSGEDTKEPVPVNDESVEATVPPSEPTDKACTKEMEEVESHTEAVEVVESNAMGSIKEENSNNVPTDESKEIRCWSQESLLKQSRRFNLDLAPKLLFSRGPLVELLISSNVARYAEFKCITRVLTWVASGEDIGELVVVPCSRSDVFTTSNVSLVEKRLLMKLLEFCHNFDQHLEELEEYDNKTFIEFLKARKQTPNLIHFVTESIAMVDGNVSCKEGLEKTKLFLTSLGRYGTTPFLFSMYGCGELPQAFCRLCAVFEGTYVLRRSVSSIVLNADNACSGIISEGVCFKCSHLVMDTMYAPHQYIPVSNASTSKSISRGIFIIDRSILPNKTEQLTLLRVPVQGRNLKPVTVIEVGIGAGICPKDLYCVHMTCEGSDAEEDLRVVAERLFAVEETSVGPRVLWSLYFNQLDLSNTDTMEGVPENIHLCSGPDASLDYDTAISQAHSLFTRMFPEEQFLPRAPDPEEIVFDNAGAEPKEGDNFGSEECPKQNEERGSVDNANTTHNEEAESANYSDKEDTKNTNSGTQRNVSESEDITTTNEFNDTVAS</sequence>
<dbReference type="Gene3D" id="3.50.50.60">
    <property type="entry name" value="FAD/NAD(P)-binding domain"/>
    <property type="match status" value="2"/>
</dbReference>
<dbReference type="PANTHER" id="PTHR11787">
    <property type="entry name" value="RAB GDP-DISSOCIATION INHIBITOR"/>
    <property type="match status" value="1"/>
</dbReference>
<dbReference type="SUPFAM" id="SSF51905">
    <property type="entry name" value="FAD/NAD(P)-binding domain"/>
    <property type="match status" value="1"/>
</dbReference>
<evidence type="ECO:0000256" key="2">
    <source>
        <dbReference type="ARBA" id="ARBA00005593"/>
    </source>
</evidence>
<dbReference type="Gene3D" id="1.10.405.10">
    <property type="entry name" value="Guanine Nucleotide Dissociation Inhibitor, domain 1"/>
    <property type="match status" value="1"/>
</dbReference>
<dbReference type="SUPFAM" id="SSF54373">
    <property type="entry name" value="FAD-linked reductases, C-terminal domain"/>
    <property type="match status" value="1"/>
</dbReference>
<feature type="region of interest" description="Disordered" evidence="5">
    <location>
        <begin position="647"/>
        <end position="724"/>
    </location>
</feature>
<dbReference type="GO" id="GO:0005829">
    <property type="term" value="C:cytosol"/>
    <property type="evidence" value="ECO:0007669"/>
    <property type="project" value="TreeGrafter"/>
</dbReference>
<dbReference type="GO" id="GO:0005634">
    <property type="term" value="C:nucleus"/>
    <property type="evidence" value="ECO:0007669"/>
    <property type="project" value="TreeGrafter"/>
</dbReference>
<evidence type="ECO:0000256" key="3">
    <source>
        <dbReference type="ARBA" id="ARBA00022468"/>
    </source>
</evidence>
<comment type="caution">
    <text evidence="6">The sequence shown here is derived from an EMBL/GenBank/DDBJ whole genome shotgun (WGS) entry which is preliminary data.</text>
</comment>
<evidence type="ECO:0000313" key="7">
    <source>
        <dbReference type="Proteomes" id="UP001381693"/>
    </source>
</evidence>
<dbReference type="Gene3D" id="3.30.519.10">
    <property type="entry name" value="Guanine Nucleotide Dissociation Inhibitor, domain 2"/>
    <property type="match status" value="1"/>
</dbReference>
<dbReference type="GO" id="GO:0005092">
    <property type="term" value="F:GDP-dissociation inhibitor activity"/>
    <property type="evidence" value="ECO:0007669"/>
    <property type="project" value="InterPro"/>
</dbReference>
<organism evidence="6 7">
    <name type="scientific">Halocaridina rubra</name>
    <name type="common">Hawaiian red shrimp</name>
    <dbReference type="NCBI Taxonomy" id="373956"/>
    <lineage>
        <taxon>Eukaryota</taxon>
        <taxon>Metazoa</taxon>
        <taxon>Ecdysozoa</taxon>
        <taxon>Arthropoda</taxon>
        <taxon>Crustacea</taxon>
        <taxon>Multicrustacea</taxon>
        <taxon>Malacostraca</taxon>
        <taxon>Eumalacostraca</taxon>
        <taxon>Eucarida</taxon>
        <taxon>Decapoda</taxon>
        <taxon>Pleocyemata</taxon>
        <taxon>Caridea</taxon>
        <taxon>Atyoidea</taxon>
        <taxon>Atyidae</taxon>
        <taxon>Halocaridina</taxon>
    </lineage>
</organism>
<evidence type="ECO:0000313" key="6">
    <source>
        <dbReference type="EMBL" id="KAK7085434.1"/>
    </source>
</evidence>
<dbReference type="Proteomes" id="UP001381693">
    <property type="component" value="Unassembled WGS sequence"/>
</dbReference>
<feature type="compositionally biased region" description="Polar residues" evidence="5">
    <location>
        <begin position="697"/>
        <end position="724"/>
    </location>
</feature>
<comment type="subcellular location">
    <subcellularLocation>
        <location evidence="1">Cytoplasm</location>
    </subcellularLocation>
</comment>
<name>A0AAN9AEC9_HALRR</name>
<dbReference type="Pfam" id="PF00996">
    <property type="entry name" value="GDI"/>
    <property type="match status" value="2"/>
</dbReference>
<dbReference type="FunFam" id="1.10.405.10:FF:000003">
    <property type="entry name" value="Rab proteins geranylgeranyltransferase component A"/>
    <property type="match status" value="1"/>
</dbReference>
<protein>
    <recommendedName>
        <fullName evidence="8">Rab proteins geranylgeranyltransferase component A</fullName>
    </recommendedName>
</protein>
<feature type="compositionally biased region" description="Basic and acidic residues" evidence="5">
    <location>
        <begin position="651"/>
        <end position="672"/>
    </location>
</feature>
<comment type="similarity">
    <text evidence="2">Belongs to the Rab GDI family.</text>
</comment>
<dbReference type="GO" id="GO:0005968">
    <property type="term" value="C:Rab-protein geranylgeranyltransferase complex"/>
    <property type="evidence" value="ECO:0007669"/>
    <property type="project" value="InterPro"/>
</dbReference>
<dbReference type="GO" id="GO:0005096">
    <property type="term" value="F:GTPase activator activity"/>
    <property type="evidence" value="ECO:0007669"/>
    <property type="project" value="UniProtKB-KW"/>
</dbReference>
<accession>A0AAN9AEC9</accession>
<dbReference type="GO" id="GO:0007264">
    <property type="term" value="P:small GTPase-mediated signal transduction"/>
    <property type="evidence" value="ECO:0007669"/>
    <property type="project" value="InterPro"/>
</dbReference>
<keyword evidence="3" id="KW-0343">GTPase activation</keyword>
<feature type="compositionally biased region" description="Basic and acidic residues" evidence="5">
    <location>
        <begin position="167"/>
        <end position="183"/>
    </location>
</feature>
<dbReference type="PANTHER" id="PTHR11787:SF4">
    <property type="entry name" value="CHM, RAB ESCORT PROTEIN 1"/>
    <property type="match status" value="1"/>
</dbReference>
<dbReference type="GO" id="GO:0016192">
    <property type="term" value="P:vesicle-mediated transport"/>
    <property type="evidence" value="ECO:0007669"/>
    <property type="project" value="TreeGrafter"/>
</dbReference>
<evidence type="ECO:0000256" key="5">
    <source>
        <dbReference type="SAM" id="MobiDB-lite"/>
    </source>
</evidence>
<gene>
    <name evidence="6" type="ORF">SK128_008584</name>
</gene>
<reference evidence="6 7" key="1">
    <citation type="submission" date="2023-11" db="EMBL/GenBank/DDBJ databases">
        <title>Halocaridina rubra genome assembly.</title>
        <authorList>
            <person name="Smith C."/>
        </authorList>
    </citation>
    <scope>NUCLEOTIDE SEQUENCE [LARGE SCALE GENOMIC DNA]</scope>
    <source>
        <strain evidence="6">EP-1</strain>
        <tissue evidence="6">Whole</tissue>
    </source>
</reference>
<keyword evidence="7" id="KW-1185">Reference proteome</keyword>
<dbReference type="GO" id="GO:0006886">
    <property type="term" value="P:intracellular protein transport"/>
    <property type="evidence" value="ECO:0007669"/>
    <property type="project" value="InterPro"/>
</dbReference>
<dbReference type="PIRSF" id="PIRSF016550">
    <property type="entry name" value="Rab_ger_ger_transf_A_euk"/>
    <property type="match status" value="1"/>
</dbReference>
<dbReference type="InterPro" id="IPR001738">
    <property type="entry name" value="Rab_escort"/>
</dbReference>
<evidence type="ECO:0000256" key="4">
    <source>
        <dbReference type="ARBA" id="ARBA00022490"/>
    </source>
</evidence>
<dbReference type="PRINTS" id="PR00891">
    <property type="entry name" value="RABGDIREP"/>
</dbReference>
<dbReference type="InterPro" id="IPR036188">
    <property type="entry name" value="FAD/NAD-bd_sf"/>
</dbReference>
<feature type="region of interest" description="Disordered" evidence="5">
    <location>
        <begin position="100"/>
        <end position="203"/>
    </location>
</feature>
<keyword evidence="4" id="KW-0963">Cytoplasm</keyword>
<evidence type="ECO:0008006" key="8">
    <source>
        <dbReference type="Google" id="ProtNLM"/>
    </source>
</evidence>
<proteinExistence type="inferred from homology"/>
<dbReference type="PRINTS" id="PR00893">
    <property type="entry name" value="RABESCORT"/>
</dbReference>
<dbReference type="EMBL" id="JAXCGZ010000961">
    <property type="protein sequence ID" value="KAK7085434.1"/>
    <property type="molecule type" value="Genomic_DNA"/>
</dbReference>